<name>A0A8X6TNL6_NEPPI</name>
<accession>A0A8X6TNL6</accession>
<dbReference type="GO" id="GO:0022857">
    <property type="term" value="F:transmembrane transporter activity"/>
    <property type="evidence" value="ECO:0007669"/>
    <property type="project" value="InterPro"/>
</dbReference>
<sequence length="147" mass="16451">MTKMRKRLLIMVYVWIISTFLYYALSYNINDLAGNAYLNVFIAGIVEFPSYAVVFWGIKQWGRRPTLFAHLVMGGVSCAAILPVPADMPWLSTTLAMVGKFCVTGSFRLLYLYTAEIFPTGVRNVTLGTCSMCARIGSILSPFIRDL</sequence>
<evidence type="ECO:0000256" key="1">
    <source>
        <dbReference type="ARBA" id="ARBA00004141"/>
    </source>
</evidence>
<feature type="transmembrane region" description="Helical" evidence="5">
    <location>
        <begin position="65"/>
        <end position="84"/>
    </location>
</feature>
<dbReference type="GO" id="GO:0016020">
    <property type="term" value="C:membrane"/>
    <property type="evidence" value="ECO:0007669"/>
    <property type="project" value="UniProtKB-SubCell"/>
</dbReference>
<evidence type="ECO:0000313" key="6">
    <source>
        <dbReference type="EMBL" id="GFT30282.1"/>
    </source>
</evidence>
<dbReference type="InterPro" id="IPR036259">
    <property type="entry name" value="MFS_trans_sf"/>
</dbReference>
<feature type="transmembrane region" description="Helical" evidence="5">
    <location>
        <begin position="7"/>
        <end position="25"/>
    </location>
</feature>
<reference evidence="6" key="1">
    <citation type="submission" date="2020-08" db="EMBL/GenBank/DDBJ databases">
        <title>Multicomponent nature underlies the extraordinary mechanical properties of spider dragline silk.</title>
        <authorList>
            <person name="Kono N."/>
            <person name="Nakamura H."/>
            <person name="Mori M."/>
            <person name="Yoshida Y."/>
            <person name="Ohtoshi R."/>
            <person name="Malay A.D."/>
            <person name="Moran D.A.P."/>
            <person name="Tomita M."/>
            <person name="Numata K."/>
            <person name="Arakawa K."/>
        </authorList>
    </citation>
    <scope>NUCLEOTIDE SEQUENCE</scope>
</reference>
<evidence type="ECO:0000256" key="5">
    <source>
        <dbReference type="SAM" id="Phobius"/>
    </source>
</evidence>
<dbReference type="AlphaFoldDB" id="A0A8X6TNL6"/>
<keyword evidence="7" id="KW-1185">Reference proteome</keyword>
<keyword evidence="2 5" id="KW-0812">Transmembrane</keyword>
<protein>
    <submittedName>
        <fullName evidence="6">Organic cation transporter protein</fullName>
    </submittedName>
</protein>
<comment type="subcellular location">
    <subcellularLocation>
        <location evidence="1">Membrane</location>
        <topology evidence="1">Multi-pass membrane protein</topology>
    </subcellularLocation>
</comment>
<dbReference type="InterPro" id="IPR005828">
    <property type="entry name" value="MFS_sugar_transport-like"/>
</dbReference>
<dbReference type="Proteomes" id="UP000887013">
    <property type="component" value="Unassembled WGS sequence"/>
</dbReference>
<evidence type="ECO:0000256" key="2">
    <source>
        <dbReference type="ARBA" id="ARBA00022692"/>
    </source>
</evidence>
<proteinExistence type="predicted"/>
<evidence type="ECO:0000313" key="7">
    <source>
        <dbReference type="Proteomes" id="UP000887013"/>
    </source>
</evidence>
<dbReference type="Pfam" id="PF00083">
    <property type="entry name" value="Sugar_tr"/>
    <property type="match status" value="1"/>
</dbReference>
<comment type="caution">
    <text evidence="6">The sequence shown here is derived from an EMBL/GenBank/DDBJ whole genome shotgun (WGS) entry which is preliminary data.</text>
</comment>
<keyword evidence="3 5" id="KW-1133">Transmembrane helix</keyword>
<evidence type="ECO:0000256" key="4">
    <source>
        <dbReference type="ARBA" id="ARBA00023136"/>
    </source>
</evidence>
<gene>
    <name evidence="6" type="primary">Orct</name>
    <name evidence="6" type="ORF">NPIL_364251</name>
</gene>
<dbReference type="OrthoDB" id="3936150at2759"/>
<organism evidence="6 7">
    <name type="scientific">Nephila pilipes</name>
    <name type="common">Giant wood spider</name>
    <name type="synonym">Nephila maculata</name>
    <dbReference type="NCBI Taxonomy" id="299642"/>
    <lineage>
        <taxon>Eukaryota</taxon>
        <taxon>Metazoa</taxon>
        <taxon>Ecdysozoa</taxon>
        <taxon>Arthropoda</taxon>
        <taxon>Chelicerata</taxon>
        <taxon>Arachnida</taxon>
        <taxon>Araneae</taxon>
        <taxon>Araneomorphae</taxon>
        <taxon>Entelegynae</taxon>
        <taxon>Araneoidea</taxon>
        <taxon>Nephilidae</taxon>
        <taxon>Nephila</taxon>
    </lineage>
</organism>
<feature type="transmembrane region" description="Helical" evidence="5">
    <location>
        <begin position="90"/>
        <end position="113"/>
    </location>
</feature>
<dbReference type="SUPFAM" id="SSF103473">
    <property type="entry name" value="MFS general substrate transporter"/>
    <property type="match status" value="1"/>
</dbReference>
<evidence type="ECO:0000256" key="3">
    <source>
        <dbReference type="ARBA" id="ARBA00022989"/>
    </source>
</evidence>
<feature type="non-terminal residue" evidence="6">
    <location>
        <position position="1"/>
    </location>
</feature>
<feature type="transmembrane region" description="Helical" evidence="5">
    <location>
        <begin position="37"/>
        <end position="58"/>
    </location>
</feature>
<dbReference type="PANTHER" id="PTHR24064">
    <property type="entry name" value="SOLUTE CARRIER FAMILY 22 MEMBER"/>
    <property type="match status" value="1"/>
</dbReference>
<dbReference type="EMBL" id="BMAW01012749">
    <property type="protein sequence ID" value="GFT30282.1"/>
    <property type="molecule type" value="Genomic_DNA"/>
</dbReference>
<keyword evidence="4 5" id="KW-0472">Membrane</keyword>
<dbReference type="Gene3D" id="1.20.1250.20">
    <property type="entry name" value="MFS general substrate transporter like domains"/>
    <property type="match status" value="1"/>
</dbReference>